<sequence>MHSLRVLSLFVAATCTPLLSRAQNASLPDAPLAPAPAASFTLPSAKSILQPPSPDNDEPGAKKPKLLCGAEIDEVYQQSKPVEEAFRGPYVEYLRNVGGRVSATWNARKKHDFSNHIGREHGGRVRILIFPDGTFTPPQLTKSSGNAMDDERFLAAIRHNAPLPPLPAGIHHPVTFCLNFEYNGDATGMQIGTGEDWLDKAAKRPAQP</sequence>
<evidence type="ECO:0000256" key="1">
    <source>
        <dbReference type="SAM" id="MobiDB-lite"/>
    </source>
</evidence>
<feature type="signal peptide" evidence="2">
    <location>
        <begin position="1"/>
        <end position="22"/>
    </location>
</feature>
<dbReference type="RefSeq" id="WP_263370333.1">
    <property type="nucleotide sequence ID" value="NZ_JAGSYD010000001.1"/>
</dbReference>
<dbReference type="Gene3D" id="3.30.1150.10">
    <property type="match status" value="1"/>
</dbReference>
<name>A0ABW1ZBA3_9BACT</name>
<evidence type="ECO:0000256" key="2">
    <source>
        <dbReference type="SAM" id="SignalP"/>
    </source>
</evidence>
<proteinExistence type="predicted"/>
<dbReference type="EMBL" id="JBHSWI010000001">
    <property type="protein sequence ID" value="MFC6646682.1"/>
    <property type="molecule type" value="Genomic_DNA"/>
</dbReference>
<evidence type="ECO:0000313" key="3">
    <source>
        <dbReference type="EMBL" id="MFC6646682.1"/>
    </source>
</evidence>
<evidence type="ECO:0000313" key="4">
    <source>
        <dbReference type="Proteomes" id="UP001596391"/>
    </source>
</evidence>
<keyword evidence="4" id="KW-1185">Reference proteome</keyword>
<organism evidence="3 4">
    <name type="scientific">Granulicella cerasi</name>
    <dbReference type="NCBI Taxonomy" id="741063"/>
    <lineage>
        <taxon>Bacteria</taxon>
        <taxon>Pseudomonadati</taxon>
        <taxon>Acidobacteriota</taxon>
        <taxon>Terriglobia</taxon>
        <taxon>Terriglobales</taxon>
        <taxon>Acidobacteriaceae</taxon>
        <taxon>Granulicella</taxon>
    </lineage>
</organism>
<keyword evidence="2" id="KW-0732">Signal</keyword>
<dbReference type="Proteomes" id="UP001596391">
    <property type="component" value="Unassembled WGS sequence"/>
</dbReference>
<dbReference type="SUPFAM" id="SSF74653">
    <property type="entry name" value="TolA/TonB C-terminal domain"/>
    <property type="match status" value="1"/>
</dbReference>
<feature type="region of interest" description="Disordered" evidence="1">
    <location>
        <begin position="45"/>
        <end position="64"/>
    </location>
</feature>
<dbReference type="Pfam" id="PF13103">
    <property type="entry name" value="TonB_2"/>
    <property type="match status" value="1"/>
</dbReference>
<reference evidence="4" key="1">
    <citation type="journal article" date="2019" name="Int. J. Syst. Evol. Microbiol.">
        <title>The Global Catalogue of Microorganisms (GCM) 10K type strain sequencing project: providing services to taxonomists for standard genome sequencing and annotation.</title>
        <authorList>
            <consortium name="The Broad Institute Genomics Platform"/>
            <consortium name="The Broad Institute Genome Sequencing Center for Infectious Disease"/>
            <person name="Wu L."/>
            <person name="Ma J."/>
        </authorList>
    </citation>
    <scope>NUCLEOTIDE SEQUENCE [LARGE SCALE GENOMIC DNA]</scope>
    <source>
        <strain evidence="4">CGMCC 1.16026</strain>
    </source>
</reference>
<feature type="chain" id="PRO_5045299501" evidence="2">
    <location>
        <begin position="23"/>
        <end position="208"/>
    </location>
</feature>
<comment type="caution">
    <text evidence="3">The sequence shown here is derived from an EMBL/GenBank/DDBJ whole genome shotgun (WGS) entry which is preliminary data.</text>
</comment>
<protein>
    <submittedName>
        <fullName evidence="3">TonB C-terminal domain-containing protein</fullName>
    </submittedName>
</protein>
<accession>A0ABW1ZBA3</accession>
<gene>
    <name evidence="3" type="ORF">ACFQBQ_14015</name>
</gene>